<dbReference type="EMBL" id="SGIT01000001">
    <property type="protein sequence ID" value="RZF62541.1"/>
    <property type="molecule type" value="Genomic_DNA"/>
</dbReference>
<evidence type="ECO:0000313" key="2">
    <source>
        <dbReference type="EMBL" id="RZF62541.1"/>
    </source>
</evidence>
<proteinExistence type="predicted"/>
<comment type="caution">
    <text evidence="2">The sequence shown here is derived from an EMBL/GenBank/DDBJ whole genome shotgun (WGS) entry which is preliminary data.</text>
</comment>
<dbReference type="RefSeq" id="WP_130140766.1">
    <property type="nucleotide sequence ID" value="NZ_SGIT01000001.1"/>
</dbReference>
<dbReference type="SUPFAM" id="SSF52540">
    <property type="entry name" value="P-loop containing nucleoside triphosphate hydrolases"/>
    <property type="match status" value="1"/>
</dbReference>
<name>A0A4Q6XRH4_9SPHI</name>
<feature type="domain" description="Protein CR006 P-loop" evidence="1">
    <location>
        <begin position="10"/>
        <end position="717"/>
    </location>
</feature>
<accession>A0A4Q6XRH4</accession>
<evidence type="ECO:0000259" key="1">
    <source>
        <dbReference type="Pfam" id="PF13166"/>
    </source>
</evidence>
<gene>
    <name evidence="2" type="ORF">EWE74_07005</name>
</gene>
<dbReference type="Pfam" id="PF13166">
    <property type="entry name" value="AAA_13"/>
    <property type="match status" value="1"/>
</dbReference>
<dbReference type="InterPro" id="IPR026866">
    <property type="entry name" value="CR006_AAA"/>
</dbReference>
<organism evidence="2 3">
    <name type="scientific">Sphingobacterium corticibacterium</name>
    <dbReference type="NCBI Taxonomy" id="2484746"/>
    <lineage>
        <taxon>Bacteria</taxon>
        <taxon>Pseudomonadati</taxon>
        <taxon>Bacteroidota</taxon>
        <taxon>Sphingobacteriia</taxon>
        <taxon>Sphingobacteriales</taxon>
        <taxon>Sphingobacteriaceae</taxon>
        <taxon>Sphingobacterium</taxon>
    </lineage>
</organism>
<dbReference type="Gene3D" id="3.40.50.300">
    <property type="entry name" value="P-loop containing nucleotide triphosphate hydrolases"/>
    <property type="match status" value="2"/>
</dbReference>
<evidence type="ECO:0000313" key="3">
    <source>
        <dbReference type="Proteomes" id="UP000292855"/>
    </source>
</evidence>
<dbReference type="OrthoDB" id="9795565at2"/>
<reference evidence="2 3" key="1">
    <citation type="submission" date="2019-02" db="EMBL/GenBank/DDBJ databases">
        <authorList>
            <person name="Li Y."/>
        </authorList>
    </citation>
    <scope>NUCLEOTIDE SEQUENCE [LARGE SCALE GENOMIC DNA]</scope>
    <source>
        <strain evidence="2 3">30C10-4-7</strain>
    </source>
</reference>
<keyword evidence="3" id="KW-1185">Reference proteome</keyword>
<dbReference type="AlphaFoldDB" id="A0A4Q6XRH4"/>
<protein>
    <recommendedName>
        <fullName evidence="1">Protein CR006 P-loop domain-containing protein</fullName>
    </recommendedName>
</protein>
<dbReference type="InterPro" id="IPR027417">
    <property type="entry name" value="P-loop_NTPase"/>
</dbReference>
<sequence>MINSITIKDVASYCAQGVTIENLGMINFIYGANGCGKTTISNYFLDSSSNKYSNCSHSWKQNSETEVLVYNKEFRDRNFGEGNVRGIFTLGEATKDEIEFIEKKTIELKEQKITLRQRQDNFESKHEEKKILEENFKEQAWNKVFKRYEAYFKAAFSGVMGKKESFKVKLLEQYKSNDCELILKDILIEKASTVFGSILYEQSIIKELDTTRLLDIETDPIWQKVIVGTADVDIAKFINRLNISDWVNEGRKFVENDTCPFCQHDTIDQVLRNQFDSFFDEEYLLNIEQMKRLSDEYLTLTDTLLNYLDSIETNIKTDISPNIDLDLFSSNIKTFVTIRRSNLDLLLGKIKEPSRLISLTQSSGSLNDINIILKNSNEKRGKHNSLVRNIRVEKDLLIGQIWRFVCEDYKDEIQTYISSLNSIDKALAGLGMQIDKQKEKVLTINNLIQEMSANVTSIEPTVNSINRLLRSYGFNNFKIVPYVENGYYQIERDNGDKVENTLSEGEVTFLTFLYFLQRSKGGDSIENVNSERILIVDDPISSLDSNVLFVVSTLLKELIKDIKKNKGNITQLIVLTHNVYFHKETSFEGLNRTVKEKSNFWILRKNNGVSVIQPYGNRNPIQSSYELLWQDLRDWQNNSAITIQNTMRRVLENFFSILGSRRDEYLIGKFETPEEKEICRSLISWINEGSHTLPDDFFIEYPHMTVENYLKVFKDIFIHTDNSGHYNLMMRIEETNEEEISA</sequence>
<dbReference type="Proteomes" id="UP000292855">
    <property type="component" value="Unassembled WGS sequence"/>
</dbReference>